<evidence type="ECO:0000313" key="2">
    <source>
        <dbReference type="EMBL" id="MCP2334280.1"/>
    </source>
</evidence>
<feature type="compositionally biased region" description="Basic and acidic residues" evidence="1">
    <location>
        <begin position="8"/>
        <end position="18"/>
    </location>
</feature>
<evidence type="ECO:0000313" key="3">
    <source>
        <dbReference type="Proteomes" id="UP000791080"/>
    </source>
</evidence>
<feature type="region of interest" description="Disordered" evidence="1">
    <location>
        <begin position="1"/>
        <end position="58"/>
    </location>
</feature>
<gene>
    <name evidence="2" type="ORF">G443_004550</name>
</gene>
<reference evidence="2 3" key="1">
    <citation type="submission" date="2022-06" db="EMBL/GenBank/DDBJ databases">
        <title>Genomic Encyclopedia of Type Strains, Phase I: the one thousand microbial genomes (KMG-I) project.</title>
        <authorList>
            <person name="Kyrpides N."/>
        </authorList>
    </citation>
    <scope>NUCLEOTIDE SEQUENCE [LARGE SCALE GENOMIC DNA]</scope>
    <source>
        <strain evidence="2 3">DSM 43889</strain>
    </source>
</reference>
<accession>A0ABT1JP26</accession>
<evidence type="ECO:0000256" key="1">
    <source>
        <dbReference type="SAM" id="MobiDB-lite"/>
    </source>
</evidence>
<comment type="caution">
    <text evidence="2">The sequence shown here is derived from an EMBL/GenBank/DDBJ whole genome shotgun (WGS) entry which is preliminary data.</text>
</comment>
<proteinExistence type="predicted"/>
<protein>
    <submittedName>
        <fullName evidence="2">Uncharacterized protein</fullName>
    </submittedName>
</protein>
<name>A0ABT1JP26_ACTCY</name>
<keyword evidence="3" id="KW-1185">Reference proteome</keyword>
<sequence length="58" mass="6657">MAGQRSRYAPEGRVRDGPPRPGPPRRSRWVSNAADDGNREFAPRPETFPEADRRPTRR</sequence>
<dbReference type="Proteomes" id="UP000791080">
    <property type="component" value="Unassembled WGS sequence"/>
</dbReference>
<organism evidence="2 3">
    <name type="scientific">Actinoalloteichus caeruleus DSM 43889</name>
    <dbReference type="NCBI Taxonomy" id="1120930"/>
    <lineage>
        <taxon>Bacteria</taxon>
        <taxon>Bacillati</taxon>
        <taxon>Actinomycetota</taxon>
        <taxon>Actinomycetes</taxon>
        <taxon>Pseudonocardiales</taxon>
        <taxon>Pseudonocardiaceae</taxon>
        <taxon>Actinoalloteichus</taxon>
        <taxon>Actinoalloteichus cyanogriseus</taxon>
    </lineage>
</organism>
<dbReference type="EMBL" id="AUBJ02000001">
    <property type="protein sequence ID" value="MCP2334280.1"/>
    <property type="molecule type" value="Genomic_DNA"/>
</dbReference>